<reference evidence="1 2" key="1">
    <citation type="journal article" date="2014" name="BMC Genomics">
        <title>Genome sequencing of four Aureobasidium pullulans varieties: biotechnological potential, stress tolerance, and description of new species.</title>
        <authorList>
            <person name="Gostin Ar C."/>
            <person name="Ohm R.A."/>
            <person name="Kogej T."/>
            <person name="Sonjak S."/>
            <person name="Turk M."/>
            <person name="Zajc J."/>
            <person name="Zalar P."/>
            <person name="Grube M."/>
            <person name="Sun H."/>
            <person name="Han J."/>
            <person name="Sharma A."/>
            <person name="Chiniquy J."/>
            <person name="Ngan C.Y."/>
            <person name="Lipzen A."/>
            <person name="Barry K."/>
            <person name="Grigoriev I.V."/>
            <person name="Gunde-Cimerman N."/>
        </authorList>
    </citation>
    <scope>NUCLEOTIDE SEQUENCE [LARGE SCALE GENOMIC DNA]</scope>
    <source>
        <strain evidence="1 2">EXF-150</strain>
    </source>
</reference>
<evidence type="ECO:0000313" key="2">
    <source>
        <dbReference type="Proteomes" id="UP000030706"/>
    </source>
</evidence>
<dbReference type="OrthoDB" id="10377279at2759"/>
<dbReference type="Proteomes" id="UP000030706">
    <property type="component" value="Unassembled WGS sequence"/>
</dbReference>
<proteinExistence type="predicted"/>
<feature type="non-terminal residue" evidence="1">
    <location>
        <position position="1"/>
    </location>
</feature>
<evidence type="ECO:0000313" key="1">
    <source>
        <dbReference type="EMBL" id="KEQ86310.1"/>
    </source>
</evidence>
<organism evidence="1 2">
    <name type="scientific">Aureobasidium pullulans EXF-150</name>
    <dbReference type="NCBI Taxonomy" id="1043002"/>
    <lineage>
        <taxon>Eukaryota</taxon>
        <taxon>Fungi</taxon>
        <taxon>Dikarya</taxon>
        <taxon>Ascomycota</taxon>
        <taxon>Pezizomycotina</taxon>
        <taxon>Dothideomycetes</taxon>
        <taxon>Dothideomycetidae</taxon>
        <taxon>Dothideales</taxon>
        <taxon>Saccotheciaceae</taxon>
        <taxon>Aureobasidium</taxon>
    </lineage>
</organism>
<dbReference type="RefSeq" id="XP_029762497.1">
    <property type="nucleotide sequence ID" value="XM_029900340.1"/>
</dbReference>
<name>A0A074XLB7_AURPU</name>
<dbReference type="AlphaFoldDB" id="A0A074XLB7"/>
<keyword evidence="2" id="KW-1185">Reference proteome</keyword>
<accession>A0A074XLB7</accession>
<gene>
    <name evidence="1" type="ORF">M438DRAFT_269727</name>
</gene>
<dbReference type="GeneID" id="40742646"/>
<protein>
    <submittedName>
        <fullName evidence="1">Uncharacterized protein</fullName>
    </submittedName>
</protein>
<sequence length="94" mass="10307">VLHVMSIDGVEDPIESNDGINHYGGIIPPSIFEAQCVSQERMFCVRVHQTPVHDNIPDTNVNGVDGCPKDEQNPQFLTLVMTPQTQAHIVENGA</sequence>
<dbReference type="HOGENOM" id="CLU_2512268_0_0_1"/>
<dbReference type="EMBL" id="KL584978">
    <property type="protein sequence ID" value="KEQ86310.1"/>
    <property type="molecule type" value="Genomic_DNA"/>
</dbReference>